<evidence type="ECO:0000313" key="9">
    <source>
        <dbReference type="EMBL" id="KAE9111717.1"/>
    </source>
</evidence>
<dbReference type="PANTHER" id="PTHR22930:SF85">
    <property type="entry name" value="GH03217P-RELATED"/>
    <property type="match status" value="1"/>
</dbReference>
<evidence type="ECO:0000256" key="5">
    <source>
        <dbReference type="ARBA" id="ARBA00022723"/>
    </source>
</evidence>
<dbReference type="EMBL" id="QXFX01000546">
    <property type="protein sequence ID" value="KAE9111805.1"/>
    <property type="molecule type" value="Genomic_DNA"/>
</dbReference>
<keyword evidence="4" id="KW-0540">Nuclease</keyword>
<evidence type="ECO:0000313" key="10">
    <source>
        <dbReference type="EMBL" id="KAE9111805.1"/>
    </source>
</evidence>
<name>A0A6A3S958_9STRA</name>
<evidence type="ECO:0000256" key="4">
    <source>
        <dbReference type="ARBA" id="ARBA00022722"/>
    </source>
</evidence>
<dbReference type="EMBL" id="QXGB01000567">
    <property type="protein sequence ID" value="KAE9210503.1"/>
    <property type="molecule type" value="Genomic_DNA"/>
</dbReference>
<dbReference type="AlphaFoldDB" id="A0A6A3S958"/>
<keyword evidence="7" id="KW-0539">Nucleus</keyword>
<comment type="cofactor">
    <cofactor evidence="1">
        <name>a divalent metal cation</name>
        <dbReference type="ChEBI" id="CHEBI:60240"/>
    </cofactor>
</comment>
<evidence type="ECO:0000313" key="12">
    <source>
        <dbReference type="Proteomes" id="UP000433483"/>
    </source>
</evidence>
<comment type="subcellular location">
    <subcellularLocation>
        <location evidence="2">Nucleus</location>
    </subcellularLocation>
</comment>
<protein>
    <recommendedName>
        <fullName evidence="8">DDE Tnp4 domain-containing protein</fullName>
    </recommendedName>
</protein>
<evidence type="ECO:0000313" key="14">
    <source>
        <dbReference type="Proteomes" id="UP000488956"/>
    </source>
</evidence>
<evidence type="ECO:0000256" key="7">
    <source>
        <dbReference type="ARBA" id="ARBA00023242"/>
    </source>
</evidence>
<dbReference type="GO" id="GO:0046872">
    <property type="term" value="F:metal ion binding"/>
    <property type="evidence" value="ECO:0007669"/>
    <property type="project" value="UniProtKB-KW"/>
</dbReference>
<dbReference type="PANTHER" id="PTHR22930">
    <property type="match status" value="1"/>
</dbReference>
<dbReference type="EMBL" id="QXFZ01000567">
    <property type="protein sequence ID" value="KAE9111717.1"/>
    <property type="molecule type" value="Genomic_DNA"/>
</dbReference>
<evidence type="ECO:0000256" key="1">
    <source>
        <dbReference type="ARBA" id="ARBA00001968"/>
    </source>
</evidence>
<sequence>MLVSWLSGYSFHPVRVLSGTSKTGFYDSIHQVMDAIIAHDELQLRFPVTEESLQQSAARFARRSKNRVLVGCVGAIDGWLCRIQVPRRTEVKRVTSFFSGYYQCFGVNVEACVDHHSRFTAVTCKSPGGMEDALAFLRWQLSRIVEEFPVGLFLAGDNAYSNSDKLLTPFTRPQTTNSYRDAFNFHLSQLRIRVEMAFGYLVNKWRIFKSPLRVRVANVQNVVNVACILHNWCINERLREDNMWDISEDDDVASALTSVSGSTAEPNIDLSVGDEDVSLYRRLYLPTQVYPEQTSEPELLHMPMLPNYEN</sequence>
<proteinExistence type="inferred from homology"/>
<dbReference type="GO" id="GO:0005634">
    <property type="term" value="C:nucleus"/>
    <property type="evidence" value="ECO:0007669"/>
    <property type="project" value="UniProtKB-SubCell"/>
</dbReference>
<reference evidence="12 13" key="1">
    <citation type="submission" date="2018-08" db="EMBL/GenBank/DDBJ databases">
        <title>Genomic investigation of the strawberry pathogen Phytophthora fragariae indicates pathogenicity is determined by transcriptional variation in three key races.</title>
        <authorList>
            <person name="Adams T.M."/>
            <person name="Armitage A.D."/>
            <person name="Sobczyk M.K."/>
            <person name="Bates H.J."/>
            <person name="Dunwell J.M."/>
            <person name="Nellist C.F."/>
            <person name="Harrison R.J."/>
        </authorList>
    </citation>
    <scope>NUCLEOTIDE SEQUENCE [LARGE SCALE GENOMIC DNA]</scope>
    <source>
        <strain evidence="11 12">NOV-27</strain>
        <strain evidence="9 13">NOV-71</strain>
        <strain evidence="10 14">ONT-3</strain>
    </source>
</reference>
<keyword evidence="5" id="KW-0479">Metal-binding</keyword>
<dbReference type="Proteomes" id="UP000433483">
    <property type="component" value="Unassembled WGS sequence"/>
</dbReference>
<gene>
    <name evidence="11" type="ORF">PF005_g11390</name>
    <name evidence="9" type="ORF">PF007_g11377</name>
    <name evidence="10" type="ORF">PF010_g10681</name>
</gene>
<evidence type="ECO:0000256" key="6">
    <source>
        <dbReference type="ARBA" id="ARBA00022801"/>
    </source>
</evidence>
<evidence type="ECO:0000256" key="2">
    <source>
        <dbReference type="ARBA" id="ARBA00004123"/>
    </source>
</evidence>
<dbReference type="GO" id="GO:0016787">
    <property type="term" value="F:hydrolase activity"/>
    <property type="evidence" value="ECO:0007669"/>
    <property type="project" value="UniProtKB-KW"/>
</dbReference>
<keyword evidence="12" id="KW-1185">Reference proteome</keyword>
<dbReference type="OrthoDB" id="122770at2759"/>
<keyword evidence="6" id="KW-0378">Hydrolase</keyword>
<evidence type="ECO:0000313" key="11">
    <source>
        <dbReference type="EMBL" id="KAE9210503.1"/>
    </source>
</evidence>
<organism evidence="9 13">
    <name type="scientific">Phytophthora fragariae</name>
    <dbReference type="NCBI Taxonomy" id="53985"/>
    <lineage>
        <taxon>Eukaryota</taxon>
        <taxon>Sar</taxon>
        <taxon>Stramenopiles</taxon>
        <taxon>Oomycota</taxon>
        <taxon>Peronosporomycetes</taxon>
        <taxon>Peronosporales</taxon>
        <taxon>Peronosporaceae</taxon>
        <taxon>Phytophthora</taxon>
    </lineage>
</organism>
<comment type="caution">
    <text evidence="9">The sequence shown here is derived from an EMBL/GenBank/DDBJ whole genome shotgun (WGS) entry which is preliminary data.</text>
</comment>
<dbReference type="GO" id="GO:0004518">
    <property type="term" value="F:nuclease activity"/>
    <property type="evidence" value="ECO:0007669"/>
    <property type="project" value="UniProtKB-KW"/>
</dbReference>
<feature type="domain" description="DDE Tnp4" evidence="8">
    <location>
        <begin position="76"/>
        <end position="231"/>
    </location>
</feature>
<accession>A0A6A3S958</accession>
<evidence type="ECO:0000313" key="13">
    <source>
        <dbReference type="Proteomes" id="UP000441208"/>
    </source>
</evidence>
<dbReference type="Proteomes" id="UP000488956">
    <property type="component" value="Unassembled WGS sequence"/>
</dbReference>
<evidence type="ECO:0000259" key="8">
    <source>
        <dbReference type="Pfam" id="PF13359"/>
    </source>
</evidence>
<dbReference type="InterPro" id="IPR045249">
    <property type="entry name" value="HARBI1-like"/>
</dbReference>
<dbReference type="Pfam" id="PF13359">
    <property type="entry name" value="DDE_Tnp_4"/>
    <property type="match status" value="1"/>
</dbReference>
<dbReference type="Proteomes" id="UP000441208">
    <property type="component" value="Unassembled WGS sequence"/>
</dbReference>
<comment type="similarity">
    <text evidence="3">Belongs to the HARBI1 family.</text>
</comment>
<evidence type="ECO:0000256" key="3">
    <source>
        <dbReference type="ARBA" id="ARBA00006958"/>
    </source>
</evidence>
<dbReference type="InterPro" id="IPR027806">
    <property type="entry name" value="HARBI1_dom"/>
</dbReference>